<keyword evidence="2" id="KW-0812">Transmembrane</keyword>
<dbReference type="Proteomes" id="UP000290408">
    <property type="component" value="Chromosome"/>
</dbReference>
<feature type="transmembrane region" description="Helical" evidence="2">
    <location>
        <begin position="7"/>
        <end position="24"/>
    </location>
</feature>
<keyword evidence="2" id="KW-1133">Transmembrane helix</keyword>
<dbReference type="EMBL" id="CP036164">
    <property type="protein sequence ID" value="QBF47044.1"/>
    <property type="molecule type" value="Genomic_DNA"/>
</dbReference>
<dbReference type="OrthoDB" id="4870160at2"/>
<feature type="transmembrane region" description="Helical" evidence="2">
    <location>
        <begin position="30"/>
        <end position="49"/>
    </location>
</feature>
<dbReference type="RefSeq" id="WP_130630247.1">
    <property type="nucleotide sequence ID" value="NZ_CP036164.1"/>
</dbReference>
<evidence type="ECO:0000313" key="3">
    <source>
        <dbReference type="EMBL" id="QBF47044.1"/>
    </source>
</evidence>
<proteinExistence type="predicted"/>
<evidence type="ECO:0000256" key="2">
    <source>
        <dbReference type="SAM" id="Phobius"/>
    </source>
</evidence>
<evidence type="ECO:0000256" key="1">
    <source>
        <dbReference type="SAM" id="MobiDB-lite"/>
    </source>
</evidence>
<accession>A0A4P6MTR5</accession>
<dbReference type="Pfam" id="PF14012">
    <property type="entry name" value="DUF4229"/>
    <property type="match status" value="1"/>
</dbReference>
<reference evidence="3 4" key="1">
    <citation type="submission" date="2019-02" db="EMBL/GenBank/DDBJ databases">
        <title>Genomic data mining of an Antarctic deep-sea actinobacterium, Janibacterlimosus P3-3-X1.</title>
        <authorList>
            <person name="Liao L."/>
            <person name="Chen B."/>
        </authorList>
    </citation>
    <scope>NUCLEOTIDE SEQUENCE [LARGE SCALE GENOMIC DNA]</scope>
    <source>
        <strain evidence="3 4">P3-3-X1</strain>
    </source>
</reference>
<organism evidence="3 4">
    <name type="scientific">Janibacter limosus</name>
    <dbReference type="NCBI Taxonomy" id="53458"/>
    <lineage>
        <taxon>Bacteria</taxon>
        <taxon>Bacillati</taxon>
        <taxon>Actinomycetota</taxon>
        <taxon>Actinomycetes</taxon>
        <taxon>Micrococcales</taxon>
        <taxon>Intrasporangiaceae</taxon>
        <taxon>Janibacter</taxon>
    </lineage>
</organism>
<protein>
    <submittedName>
        <fullName evidence="3">DUF4229 domain-containing protein</fullName>
    </submittedName>
</protein>
<feature type="compositionally biased region" description="Basic and acidic residues" evidence="1">
    <location>
        <begin position="65"/>
        <end position="96"/>
    </location>
</feature>
<gene>
    <name evidence="3" type="ORF">EXU32_12765</name>
</gene>
<keyword evidence="2" id="KW-0472">Membrane</keyword>
<feature type="region of interest" description="Disordered" evidence="1">
    <location>
        <begin position="65"/>
        <end position="109"/>
    </location>
</feature>
<dbReference type="STRING" id="1216970.GCA_001570985_02977"/>
<name>A0A4P6MTR5_9MICO</name>
<dbReference type="InterPro" id="IPR025323">
    <property type="entry name" value="DUF4229"/>
</dbReference>
<dbReference type="KEGG" id="jli:EXU32_12765"/>
<dbReference type="AlphaFoldDB" id="A0A4P6MTR5"/>
<feature type="compositionally biased region" description="Acidic residues" evidence="1">
    <location>
        <begin position="100"/>
        <end position="109"/>
    </location>
</feature>
<evidence type="ECO:0000313" key="4">
    <source>
        <dbReference type="Proteomes" id="UP000290408"/>
    </source>
</evidence>
<sequence length="109" mass="12354">MVRYTLLRLMIFFGCLALLWLVGLREPTELPWLVVGAALSSMIISAIVLRPFRAEMIQQIQDRQAAKETARSARTDTDEAVEDAARERSDRSDASREATAVDEEPENFR</sequence>
<keyword evidence="4" id="KW-1185">Reference proteome</keyword>